<comment type="catalytic activity">
    <reaction evidence="10">
        <text>apo-[aryl-carrier protein] + CoA = holo-[aryl-carrier protein] + adenosine 3',5'-bisphosphate + H(+)</text>
        <dbReference type="Rhea" id="RHEA:48404"/>
        <dbReference type="Rhea" id="RHEA-COMP:15903"/>
        <dbReference type="Rhea" id="RHEA-COMP:17557"/>
        <dbReference type="ChEBI" id="CHEBI:15378"/>
        <dbReference type="ChEBI" id="CHEBI:29999"/>
        <dbReference type="ChEBI" id="CHEBI:57287"/>
        <dbReference type="ChEBI" id="CHEBI:58343"/>
        <dbReference type="ChEBI" id="CHEBI:64479"/>
    </reaction>
</comment>
<dbReference type="InterPro" id="IPR003542">
    <property type="entry name" value="Enbac_synth_compD-like"/>
</dbReference>
<dbReference type="InterPro" id="IPR037143">
    <property type="entry name" value="4-PPantetheinyl_Trfase_dom_sf"/>
</dbReference>
<evidence type="ECO:0000259" key="12">
    <source>
        <dbReference type="Pfam" id="PF01648"/>
    </source>
</evidence>
<evidence type="ECO:0000256" key="2">
    <source>
        <dbReference type="ARBA" id="ARBA00004993"/>
    </source>
</evidence>
<protein>
    <recommendedName>
        <fullName evidence="5">Enterobactin synthase component D</fullName>
    </recommendedName>
    <alternativeName>
        <fullName evidence="8">4'-phosphopantetheinyl transferase EntD</fullName>
    </alternativeName>
    <alternativeName>
        <fullName evidence="9">Enterochelin synthase D</fullName>
    </alternativeName>
</protein>
<dbReference type="InterPro" id="IPR008278">
    <property type="entry name" value="4-PPantetheinyl_Trfase_dom"/>
</dbReference>
<comment type="pathway">
    <text evidence="2">Siderophore biosynthesis; enterobactin biosynthesis.</text>
</comment>
<sequence length="216" mass="24366">MLANKFPSDVVLVVATDAMADQRLTDREEAWVANAVEKRKREFRGGRNAAKTALKQLGFEGSPILLPVENTKRPDWPSGYVGSICHTAGFCAAAVAHANAYAGIGIDVEPRTALRRGVVSRICTEREQKWICRQPDDEFKPDWGKTIFCIKETIYKVFNPIHEVYLGFQEADVAINSKEKTFVADIHQREHGIQCRYSGRFSMDEHYIYASTILRA</sequence>
<evidence type="ECO:0000256" key="6">
    <source>
        <dbReference type="ARBA" id="ARBA00022679"/>
    </source>
</evidence>
<comment type="similarity">
    <text evidence="3">Belongs to the P-Pant transferase superfamily. EntD family.</text>
</comment>
<accession>A0ABZ0IB86</accession>
<evidence type="ECO:0000259" key="13">
    <source>
        <dbReference type="Pfam" id="PF17837"/>
    </source>
</evidence>
<evidence type="ECO:0000256" key="4">
    <source>
        <dbReference type="ARBA" id="ARBA00011503"/>
    </source>
</evidence>
<dbReference type="PRINTS" id="PR01399">
    <property type="entry name" value="ENTSNTHTASED"/>
</dbReference>
<keyword evidence="15" id="KW-1185">Reference proteome</keyword>
<evidence type="ECO:0000256" key="8">
    <source>
        <dbReference type="ARBA" id="ARBA00029894"/>
    </source>
</evidence>
<dbReference type="GO" id="GO:0016740">
    <property type="term" value="F:transferase activity"/>
    <property type="evidence" value="ECO:0007669"/>
    <property type="project" value="UniProtKB-KW"/>
</dbReference>
<dbReference type="SUPFAM" id="SSF56214">
    <property type="entry name" value="4'-phosphopantetheinyl transferase"/>
    <property type="match status" value="1"/>
</dbReference>
<keyword evidence="6 14" id="KW-0808">Transferase</keyword>
<feature type="domain" description="4'-phosphopantetheinyl transferase" evidence="12">
    <location>
        <begin position="103"/>
        <end position="195"/>
    </location>
</feature>
<organism evidence="14 15">
    <name type="scientific">Congregibacter brevis</name>
    <dbReference type="NCBI Taxonomy" id="3081201"/>
    <lineage>
        <taxon>Bacteria</taxon>
        <taxon>Pseudomonadati</taxon>
        <taxon>Pseudomonadota</taxon>
        <taxon>Gammaproteobacteria</taxon>
        <taxon>Cellvibrionales</taxon>
        <taxon>Halieaceae</taxon>
        <taxon>Congregibacter</taxon>
    </lineage>
</organism>
<comment type="function">
    <text evidence="1">Involved in the biosynthesis of the siderophore enterobactin (enterochelin), which is a macrocyclic trimeric lactone of N-(2,3-dihydroxybenzoyl)-serine. The serine trilactone serves as a scaffolding for the three catechol functionalities that provide hexadentate coordination for the tightly ligated iron(2+) atoms. Plays an essential role in the assembly of the enterobactin by catalyzing the transfer of the 4'-phosphopantetheine (Ppant) moiety from coenzyme A to the apo-domains of both EntB (ArCP domain) and EntF (PCP domain) to yield their holo-forms which make them competent for the activation of 2,3-dihydroxybenzoate (DHB) and L-serine, respectively.</text>
</comment>
<evidence type="ECO:0000256" key="1">
    <source>
        <dbReference type="ARBA" id="ARBA00003937"/>
    </source>
</evidence>
<evidence type="ECO:0000313" key="14">
    <source>
        <dbReference type="EMBL" id="WOJ95978.1"/>
    </source>
</evidence>
<reference evidence="14 15" key="1">
    <citation type="submission" date="2023-10" db="EMBL/GenBank/DDBJ databases">
        <title>Two novel species belonging to the OM43/NOR5 clade.</title>
        <authorList>
            <person name="Park M."/>
        </authorList>
    </citation>
    <scope>NUCLEOTIDE SEQUENCE [LARGE SCALE GENOMIC DNA]</scope>
    <source>
        <strain evidence="14 15">IMCC45268</strain>
    </source>
</reference>
<dbReference type="Proteomes" id="UP001626549">
    <property type="component" value="Chromosome"/>
</dbReference>
<gene>
    <name evidence="14" type="ORF">R0137_12080</name>
</gene>
<proteinExistence type="inferred from homology"/>
<evidence type="ECO:0000256" key="5">
    <source>
        <dbReference type="ARBA" id="ARBA00019087"/>
    </source>
</evidence>
<keyword evidence="7" id="KW-0259">Enterobactin biosynthesis</keyword>
<dbReference type="EMBL" id="CP136865">
    <property type="protein sequence ID" value="WOJ95978.1"/>
    <property type="molecule type" value="Genomic_DNA"/>
</dbReference>
<dbReference type="RefSeq" id="WP_407326670.1">
    <property type="nucleotide sequence ID" value="NZ_CP136865.1"/>
</dbReference>
<feature type="domain" description="4'-phosphopantetheinyl transferase N-terminal" evidence="13">
    <location>
        <begin position="28"/>
        <end position="96"/>
    </location>
</feature>
<name>A0ABZ0IB86_9GAMM</name>
<dbReference type="Pfam" id="PF17837">
    <property type="entry name" value="4PPT_N"/>
    <property type="match status" value="1"/>
</dbReference>
<dbReference type="InterPro" id="IPR041354">
    <property type="entry name" value="4PPT_N"/>
</dbReference>
<dbReference type="PANTHER" id="PTHR38096:SF1">
    <property type="entry name" value="ENTEROBACTIN SYNTHASE COMPONENT D"/>
    <property type="match status" value="1"/>
</dbReference>
<dbReference type="Gene3D" id="3.90.470.20">
    <property type="entry name" value="4'-phosphopantetheinyl transferase domain"/>
    <property type="match status" value="1"/>
</dbReference>
<comment type="catalytic activity">
    <reaction evidence="11">
        <text>apo-[peptidyl-carrier protein] + CoA = holo-[peptidyl-carrier protein] + adenosine 3',5'-bisphosphate + H(+)</text>
        <dbReference type="Rhea" id="RHEA:46228"/>
        <dbReference type="Rhea" id="RHEA-COMP:11479"/>
        <dbReference type="Rhea" id="RHEA-COMP:11480"/>
        <dbReference type="ChEBI" id="CHEBI:15378"/>
        <dbReference type="ChEBI" id="CHEBI:29999"/>
        <dbReference type="ChEBI" id="CHEBI:57287"/>
        <dbReference type="ChEBI" id="CHEBI:58343"/>
        <dbReference type="ChEBI" id="CHEBI:64479"/>
    </reaction>
</comment>
<dbReference type="Pfam" id="PF01648">
    <property type="entry name" value="ACPS"/>
    <property type="match status" value="1"/>
</dbReference>
<evidence type="ECO:0000256" key="10">
    <source>
        <dbReference type="ARBA" id="ARBA00049176"/>
    </source>
</evidence>
<evidence type="ECO:0000256" key="11">
    <source>
        <dbReference type="ARBA" id="ARBA00049191"/>
    </source>
</evidence>
<dbReference type="PANTHER" id="PTHR38096">
    <property type="entry name" value="ENTEROBACTIN SYNTHASE COMPONENT D"/>
    <property type="match status" value="1"/>
</dbReference>
<evidence type="ECO:0000256" key="3">
    <source>
        <dbReference type="ARBA" id="ARBA00008342"/>
    </source>
</evidence>
<evidence type="ECO:0000256" key="7">
    <source>
        <dbReference type="ARBA" id="ARBA00023191"/>
    </source>
</evidence>
<evidence type="ECO:0000256" key="9">
    <source>
        <dbReference type="ARBA" id="ARBA00031996"/>
    </source>
</evidence>
<evidence type="ECO:0000313" key="15">
    <source>
        <dbReference type="Proteomes" id="UP001626549"/>
    </source>
</evidence>
<comment type="subunit">
    <text evidence="4">EntB, EntD, EntE, and EntF form a multienzyme complex called enterobactin synthase.</text>
</comment>